<comment type="subcellular location">
    <subcellularLocation>
        <location evidence="2">Endoplasmic reticulum membrane</location>
        <topology evidence="2">Multi-pass membrane protein</topology>
    </subcellularLocation>
    <subcellularLocation>
        <location evidence="1">Nucleus</location>
    </subcellularLocation>
</comment>
<evidence type="ECO:0000313" key="20">
    <source>
        <dbReference type="Proteomes" id="UP000710432"/>
    </source>
</evidence>
<dbReference type="CDD" id="cd09581">
    <property type="entry name" value="SAM_Scm-like-4MBT1_2"/>
    <property type="match status" value="1"/>
</dbReference>
<dbReference type="SMART" id="SM00561">
    <property type="entry name" value="MBT"/>
    <property type="match status" value="3"/>
</dbReference>
<feature type="transmembrane region" description="Helical" evidence="17">
    <location>
        <begin position="417"/>
        <end position="439"/>
    </location>
</feature>
<feature type="compositionally biased region" description="Polar residues" evidence="16">
    <location>
        <begin position="1055"/>
        <end position="1064"/>
    </location>
</feature>
<accession>A0A8J6GTW5</accession>
<dbReference type="GO" id="GO:0005634">
    <property type="term" value="C:nucleus"/>
    <property type="evidence" value="ECO:0007669"/>
    <property type="project" value="UniProtKB-SubCell"/>
</dbReference>
<dbReference type="FunFam" id="3.90.1150.190:FF:000002">
    <property type="entry name" value="Scm-like with four MBT domains protein 2"/>
    <property type="match status" value="1"/>
</dbReference>
<feature type="repeat" description="MBT" evidence="15">
    <location>
        <begin position="615"/>
        <end position="719"/>
    </location>
</feature>
<evidence type="ECO:0000256" key="10">
    <source>
        <dbReference type="ARBA" id="ARBA00023136"/>
    </source>
</evidence>
<evidence type="ECO:0000256" key="5">
    <source>
        <dbReference type="ARBA" id="ARBA00022491"/>
    </source>
</evidence>
<dbReference type="Gene3D" id="2.30.30.140">
    <property type="match status" value="3"/>
</dbReference>
<dbReference type="SUPFAM" id="SSF63748">
    <property type="entry name" value="Tudor/PWWP/MBT"/>
    <property type="match status" value="3"/>
</dbReference>
<feature type="compositionally biased region" description="Low complexity" evidence="16">
    <location>
        <begin position="29"/>
        <end position="38"/>
    </location>
</feature>
<feature type="transmembrane region" description="Helical" evidence="17">
    <location>
        <begin position="171"/>
        <end position="195"/>
    </location>
</feature>
<proteinExistence type="inferred from homology"/>
<dbReference type="Gene3D" id="3.90.1150.190">
    <property type="entry name" value="SLED domain"/>
    <property type="match status" value="1"/>
</dbReference>
<evidence type="ECO:0000256" key="3">
    <source>
        <dbReference type="ARBA" id="ARBA00004922"/>
    </source>
</evidence>
<feature type="transmembrane region" description="Helical" evidence="17">
    <location>
        <begin position="459"/>
        <end position="483"/>
    </location>
</feature>
<sequence length="1236" mass="137720">MRVDGEVSTGLVRIGPAASGDRKGPGTEGRSPGAARGIPRPPPPALAPRHTEVRGGGATRPHPGAGPGPAHTQDPPHGRPPLRNSAHENRGSGAAQPLSASGLRPLWLSVLFRLITFVLNAFILRFLSKEIVGIVNVRLTLLYSTAVFLAREAFRRACLSGGAQRDWRQTLNLLWLTVPLGIFWSLLLGWVWLQLLEVPYPDVVPHYGAGVVLFGLSAVLELLGEPFWVLAQAHMFVKLKVVAESMAVIFRSVLTAFLVLWLPHWGLYIFSLAQAFVNWKEAKLTWSFFKQSFLKQILTEGERYVMTFLNVLNFGDQGVYDIVNNLGSLVARLIFQPVEESFYIFFAKVLEREKDATHQKQEDVAVAAVVLESLLKLAVLTGLTITVFGFAYSQLALDIYGGAMLSSGSGPVLMRSYCLYVLLLAINGVTECFTFAAMSKEEVDRYNFTMLALSSSFLVLSYLLTSWCGSVGFILANCFNMGIRITQSLYFIHHYFQRSPHRPLAGLRLSPILLGVFALSGGVTGVSEVDIRLQNGFAPGMKLEVAVKKDPETYWVATIITACEQLLLLRYEGYGEDRKADFWCDIRKAGLYPLGWCEQNKKTLEVPEGIRHKVSDWGAFLQQTLRGACGPPVSLLEGLRNGRNPLDLIAPGSRLECQAFRDSLSTWIVTVVENIGGRLRLRYEGLGSSDKFEHWLYYLDPFLHHIGWAAQQGYELQPPSGFRSQDFDWADYLKQCGAEAAPQKCFPPSISDHQFKKNMKLEAVNPLLPEEVCIATITAVRGSYLWLQLDGSKKPIPEFIVSVESMDIFPLGWCETNGHALSTPRRARVHKQRKIAVVQPEKQILSSRTVHEGLKNQLNSTHSVMINGKYCCPKIYFNHRCFSGPYLNKGRIAELPQCVGPGNCVLVLREVLTLLINAAYKPSRVLRELQLDKDSVWHGCGEVLKAKYKGKSYRATVEIVKTADRVPEFCRQTCIKLECCPNLFGPRMVLDTCSENCSVLTKTKYTHYYGKKKNKRIGRPPGGHSNLACALKKASKKRKRRKNIFVHKKKRASASVDNTPVGSPQGSGGEDEDDADDGDDESLSEGSTSEQQDELQEESETSEKKSSSSSPTQSEMSAPLPPDTQTSKKEPNTLLFSDEENKPPSPKEIRIEVDERLHLDSNPLKWSVADVVRFIRSTDCAPLARIFLDQEIDGQALLLLTLPTVQECMDLKLGPAIKLCHHIERIKFAFYEQFAN</sequence>
<feature type="compositionally biased region" description="Acidic residues" evidence="16">
    <location>
        <begin position="1069"/>
        <end position="1083"/>
    </location>
</feature>
<feature type="transmembrane region" description="Helical" evidence="17">
    <location>
        <begin position="377"/>
        <end position="397"/>
    </location>
</feature>
<dbReference type="InterPro" id="IPR021987">
    <property type="entry name" value="SLED"/>
</dbReference>
<dbReference type="Gene3D" id="1.10.150.50">
    <property type="entry name" value="Transcription Factor, Ets-1"/>
    <property type="match status" value="1"/>
</dbReference>
<dbReference type="InterPro" id="IPR037604">
    <property type="entry name" value="Scm-like-4MBT1/2_SAM"/>
</dbReference>
<feature type="transmembrane region" description="Helical" evidence="17">
    <location>
        <begin position="207"/>
        <end position="229"/>
    </location>
</feature>
<gene>
    <name evidence="19" type="ORF">LTLLF_125905</name>
</gene>
<evidence type="ECO:0000256" key="6">
    <source>
        <dbReference type="ARBA" id="ARBA00022692"/>
    </source>
</evidence>
<feature type="repeat" description="MBT" evidence="15">
    <location>
        <begin position="727"/>
        <end position="824"/>
    </location>
</feature>
<dbReference type="PROSITE" id="PS51079">
    <property type="entry name" value="MBT"/>
    <property type="match status" value="3"/>
</dbReference>
<evidence type="ECO:0000259" key="18">
    <source>
        <dbReference type="SMART" id="SM00454"/>
    </source>
</evidence>
<dbReference type="Pfam" id="PF04506">
    <property type="entry name" value="Rft-1"/>
    <property type="match status" value="2"/>
</dbReference>
<dbReference type="EMBL" id="JAATJU010020529">
    <property type="protein sequence ID" value="KAH0516304.1"/>
    <property type="molecule type" value="Genomic_DNA"/>
</dbReference>
<dbReference type="GO" id="GO:0006488">
    <property type="term" value="P:dolichol-linked oligosaccharide biosynthetic process"/>
    <property type="evidence" value="ECO:0007669"/>
    <property type="project" value="InterPro"/>
</dbReference>
<feature type="region of interest" description="Disordered" evidence="16">
    <location>
        <begin position="1011"/>
        <end position="1147"/>
    </location>
</feature>
<keyword evidence="9 17" id="KW-1133">Transmembrane helix</keyword>
<organism evidence="19 20">
    <name type="scientific">Microtus ochrogaster</name>
    <name type="common">Prairie vole</name>
    <dbReference type="NCBI Taxonomy" id="79684"/>
    <lineage>
        <taxon>Eukaryota</taxon>
        <taxon>Metazoa</taxon>
        <taxon>Chordata</taxon>
        <taxon>Craniata</taxon>
        <taxon>Vertebrata</taxon>
        <taxon>Euteleostomi</taxon>
        <taxon>Mammalia</taxon>
        <taxon>Eutheria</taxon>
        <taxon>Euarchontoglires</taxon>
        <taxon>Glires</taxon>
        <taxon>Rodentia</taxon>
        <taxon>Myomorpha</taxon>
        <taxon>Muroidea</taxon>
        <taxon>Cricetidae</taxon>
        <taxon>Arvicolinae</taxon>
        <taxon>Microtus</taxon>
    </lineage>
</organism>
<comment type="function">
    <text evidence="14">Intramembrane glycolipid transporter that operates in the biosynthetic pathway of dolichol-linked oligosaccharides, the glycan precursors employed in protein asparagine (N)-glycosylation. The sequential addition of sugars to dolichol pyrophosphate produces dolichol-linked oligosaccharides containing fourteen sugars, including two GlcNAcs, nine mannoses and three glucoses. Once assembled, the oligosaccharide is transferred from the lipid to nascent proteins by oligosaccharyltransferases. The assembly of dolichol-linked oligosaccharides begins on the cytosolic side of the endoplasmic reticulum membrane and finishes in its lumen. RFT1 could mediate the translocation of the cytosolically oriented intermediate DolPP-GlcNAc2Man5, produced by ALG11, into the ER lumen where dolichol-linked oligosaccharides assembly continues. However, the intramembrane lipid transporter activity could not be confirmed in vitro.</text>
</comment>
<dbReference type="GO" id="GO:0034203">
    <property type="term" value="P:glycolipid translocation"/>
    <property type="evidence" value="ECO:0007669"/>
    <property type="project" value="TreeGrafter"/>
</dbReference>
<feature type="compositionally biased region" description="Acidic residues" evidence="16">
    <location>
        <begin position="1091"/>
        <end position="1100"/>
    </location>
</feature>
<dbReference type="InterPro" id="IPR004092">
    <property type="entry name" value="Mbt"/>
</dbReference>
<dbReference type="AlphaFoldDB" id="A0A8J6GTW5"/>
<comment type="pathway">
    <text evidence="3">Protein modification; protein glycosylation.</text>
</comment>
<dbReference type="PANTHER" id="PTHR13117">
    <property type="entry name" value="ENDOPLASMIC RETICULUM MULTISPAN TRANSMEMBRANE PROTEIN-RELATED"/>
    <property type="match status" value="1"/>
</dbReference>
<keyword evidence="5" id="KW-0678">Repressor</keyword>
<comment type="similarity">
    <text evidence="4">Belongs to the RFT1 family.</text>
</comment>
<evidence type="ECO:0000256" key="1">
    <source>
        <dbReference type="ARBA" id="ARBA00004123"/>
    </source>
</evidence>
<comment type="caution">
    <text evidence="19">The sequence shown here is derived from an EMBL/GenBank/DDBJ whole genome shotgun (WGS) entry which is preliminary data.</text>
</comment>
<keyword evidence="11" id="KW-0539">Nucleus</keyword>
<evidence type="ECO:0000256" key="15">
    <source>
        <dbReference type="PROSITE-ProRule" id="PRU00459"/>
    </source>
</evidence>
<dbReference type="GO" id="GO:0003714">
    <property type="term" value="F:transcription corepressor activity"/>
    <property type="evidence" value="ECO:0007669"/>
    <property type="project" value="InterPro"/>
</dbReference>
<feature type="compositionally biased region" description="Low complexity" evidence="16">
    <location>
        <begin position="1107"/>
        <end position="1117"/>
    </location>
</feature>
<keyword evidence="10 17" id="KW-0472">Membrane</keyword>
<evidence type="ECO:0000256" key="16">
    <source>
        <dbReference type="SAM" id="MobiDB-lite"/>
    </source>
</evidence>
<dbReference type="Pfam" id="PF02820">
    <property type="entry name" value="MBT"/>
    <property type="match status" value="3"/>
</dbReference>
<feature type="transmembrane region" description="Helical" evidence="17">
    <location>
        <begin position="131"/>
        <end position="150"/>
    </location>
</feature>
<evidence type="ECO:0000256" key="13">
    <source>
        <dbReference type="ARBA" id="ARBA00044819"/>
    </source>
</evidence>
<feature type="compositionally biased region" description="Basic residues" evidence="16">
    <location>
        <begin position="1033"/>
        <end position="1052"/>
    </location>
</feature>
<evidence type="ECO:0000256" key="4">
    <source>
        <dbReference type="ARBA" id="ARBA00010288"/>
    </source>
</evidence>
<evidence type="ECO:0000313" key="19">
    <source>
        <dbReference type="EMBL" id="KAH0516304.1"/>
    </source>
</evidence>
<dbReference type="Pfam" id="PF00536">
    <property type="entry name" value="SAM_1"/>
    <property type="match status" value="1"/>
</dbReference>
<feature type="region of interest" description="Disordered" evidence="16">
    <location>
        <begin position="1"/>
        <end position="98"/>
    </location>
</feature>
<keyword evidence="8" id="KW-0256">Endoplasmic reticulum</keyword>
<name>A0A8J6GTW5_MICOH</name>
<feature type="domain" description="SAM" evidence="18">
    <location>
        <begin position="1163"/>
        <end position="1229"/>
    </location>
</feature>
<protein>
    <recommendedName>
        <fullName evidence="12">Man(5)GlcNAc(2)-PP-dolichol translocation protein RFT1</fullName>
    </recommendedName>
    <alternativeName>
        <fullName evidence="13">Protein RFT1 homolog</fullName>
    </alternativeName>
</protein>
<evidence type="ECO:0000256" key="2">
    <source>
        <dbReference type="ARBA" id="ARBA00004477"/>
    </source>
</evidence>
<dbReference type="GO" id="GO:0042393">
    <property type="term" value="F:histone binding"/>
    <property type="evidence" value="ECO:0007669"/>
    <property type="project" value="InterPro"/>
</dbReference>
<dbReference type="GO" id="GO:0005789">
    <property type="term" value="C:endoplasmic reticulum membrane"/>
    <property type="evidence" value="ECO:0007669"/>
    <property type="project" value="UniProtKB-SubCell"/>
</dbReference>
<dbReference type="InterPro" id="IPR038348">
    <property type="entry name" value="SLED_sf"/>
</dbReference>
<feature type="compositionally biased region" description="Low complexity" evidence="16">
    <location>
        <begin position="59"/>
        <end position="72"/>
    </location>
</feature>
<feature type="repeat" description="MBT" evidence="15">
    <location>
        <begin position="490"/>
        <end position="607"/>
    </location>
</feature>
<dbReference type="CDD" id="cd20117">
    <property type="entry name" value="MBT_SFMBT1_rpt4"/>
    <property type="match status" value="1"/>
</dbReference>
<dbReference type="InterPro" id="IPR013761">
    <property type="entry name" value="SAM/pointed_sf"/>
</dbReference>
<evidence type="ECO:0000256" key="12">
    <source>
        <dbReference type="ARBA" id="ARBA00044793"/>
    </source>
</evidence>
<dbReference type="SMART" id="SM00454">
    <property type="entry name" value="SAM"/>
    <property type="match status" value="1"/>
</dbReference>
<keyword evidence="6 17" id="KW-0812">Transmembrane</keyword>
<dbReference type="PANTHER" id="PTHR13117:SF5">
    <property type="entry name" value="PROTEIN RFT1 HOMOLOG"/>
    <property type="match status" value="1"/>
</dbReference>
<dbReference type="InterPro" id="IPR007594">
    <property type="entry name" value="RFT1"/>
</dbReference>
<evidence type="ECO:0000256" key="14">
    <source>
        <dbReference type="ARBA" id="ARBA00045912"/>
    </source>
</evidence>
<keyword evidence="7" id="KW-0677">Repeat</keyword>
<dbReference type="Pfam" id="PF12140">
    <property type="entry name" value="SLED"/>
    <property type="match status" value="1"/>
</dbReference>
<reference evidence="19" key="1">
    <citation type="submission" date="2020-03" db="EMBL/GenBank/DDBJ databases">
        <title>Studies in the Genomics of Life Span.</title>
        <authorList>
            <person name="Glass D."/>
        </authorList>
    </citation>
    <scope>NUCLEOTIDE SEQUENCE</scope>
    <source>
        <strain evidence="19">LTLLF</strain>
        <tissue evidence="19">Muscle</tissue>
    </source>
</reference>
<evidence type="ECO:0000256" key="9">
    <source>
        <dbReference type="ARBA" id="ARBA00022989"/>
    </source>
</evidence>
<dbReference type="SUPFAM" id="SSF47769">
    <property type="entry name" value="SAM/Pointed domain"/>
    <property type="match status" value="1"/>
</dbReference>
<evidence type="ECO:0000256" key="7">
    <source>
        <dbReference type="ARBA" id="ARBA00022737"/>
    </source>
</evidence>
<dbReference type="InterPro" id="IPR001660">
    <property type="entry name" value="SAM"/>
</dbReference>
<feature type="transmembrane region" description="Helical" evidence="17">
    <location>
        <begin position="106"/>
        <end position="125"/>
    </location>
</feature>
<dbReference type="FunFam" id="2.30.30.140:FF:000072">
    <property type="entry name" value="Scm like with four mbt domains 2"/>
    <property type="match status" value="1"/>
</dbReference>
<dbReference type="FunFam" id="1.10.150.50:FF:000027">
    <property type="entry name" value="scm-like with four MBT domains protein 2"/>
    <property type="match status" value="1"/>
</dbReference>
<feature type="transmembrane region" description="Helical" evidence="17">
    <location>
        <begin position="504"/>
        <end position="523"/>
    </location>
</feature>
<feature type="transmembrane region" description="Helical" evidence="17">
    <location>
        <begin position="241"/>
        <end position="262"/>
    </location>
</feature>
<evidence type="ECO:0000256" key="8">
    <source>
        <dbReference type="ARBA" id="ARBA00022824"/>
    </source>
</evidence>
<dbReference type="Proteomes" id="UP000710432">
    <property type="component" value="Unassembled WGS sequence"/>
</dbReference>
<evidence type="ECO:0000256" key="17">
    <source>
        <dbReference type="SAM" id="Phobius"/>
    </source>
</evidence>
<evidence type="ECO:0000256" key="11">
    <source>
        <dbReference type="ARBA" id="ARBA00023242"/>
    </source>
</evidence>
<dbReference type="CDD" id="cd20111">
    <property type="entry name" value="MBT_SFMBT1_rpt1"/>
    <property type="match status" value="1"/>
</dbReference>